<accession>A0A1G1UZY4</accession>
<dbReference type="InterPro" id="IPR000905">
    <property type="entry name" value="Gcp-like_dom"/>
</dbReference>
<feature type="domain" description="Gcp-like" evidence="1">
    <location>
        <begin position="29"/>
        <end position="87"/>
    </location>
</feature>
<dbReference type="Pfam" id="PF00814">
    <property type="entry name" value="TsaD"/>
    <property type="match status" value="1"/>
</dbReference>
<dbReference type="NCBIfam" id="TIGR03725">
    <property type="entry name" value="T6A_YeaZ"/>
    <property type="match status" value="1"/>
</dbReference>
<comment type="caution">
    <text evidence="2">The sequence shown here is derived from an EMBL/GenBank/DDBJ whole genome shotgun (WGS) entry which is preliminary data.</text>
</comment>
<gene>
    <name evidence="2" type="ORF">A2782_04260</name>
</gene>
<dbReference type="Proteomes" id="UP000177967">
    <property type="component" value="Unassembled WGS sequence"/>
</dbReference>
<name>A0A1G1UZY4_9BACT</name>
<dbReference type="Gene3D" id="3.30.420.40">
    <property type="match status" value="1"/>
</dbReference>
<sequence length="101" mass="10823">MILYIDTSNSEKIKVRIGEMEIEKDSRERKSQTLLETIDEALTAQGCSLQDMEGVEVNLGPGSFTGLRVGVSVANALGYSLGIPVNGQNVGKAGTVAPEYY</sequence>
<dbReference type="AlphaFoldDB" id="A0A1G1UZY4"/>
<dbReference type="InterPro" id="IPR022496">
    <property type="entry name" value="T6A_TsaB"/>
</dbReference>
<dbReference type="EMBL" id="MHBW01000023">
    <property type="protein sequence ID" value="OGY08703.1"/>
    <property type="molecule type" value="Genomic_DNA"/>
</dbReference>
<dbReference type="GO" id="GO:0016740">
    <property type="term" value="F:transferase activity"/>
    <property type="evidence" value="ECO:0007669"/>
    <property type="project" value="UniProtKB-KW"/>
</dbReference>
<proteinExistence type="predicted"/>
<protein>
    <submittedName>
        <fullName evidence="2">tRNA (Adenosine(37)-N6)-threonylcarbamoyltransferase complex dimerization subunit type 1 TsaB</fullName>
    </submittedName>
</protein>
<dbReference type="GO" id="GO:0002949">
    <property type="term" value="P:tRNA threonylcarbamoyladenosine modification"/>
    <property type="evidence" value="ECO:0007669"/>
    <property type="project" value="InterPro"/>
</dbReference>
<reference evidence="2 3" key="1">
    <citation type="journal article" date="2016" name="Nat. Commun.">
        <title>Thousands of microbial genomes shed light on interconnected biogeochemical processes in an aquifer system.</title>
        <authorList>
            <person name="Anantharaman K."/>
            <person name="Brown C.T."/>
            <person name="Hug L.A."/>
            <person name="Sharon I."/>
            <person name="Castelle C.J."/>
            <person name="Probst A.J."/>
            <person name="Thomas B.C."/>
            <person name="Singh A."/>
            <person name="Wilkins M.J."/>
            <person name="Karaoz U."/>
            <person name="Brodie E.L."/>
            <person name="Williams K.H."/>
            <person name="Hubbard S.S."/>
            <person name="Banfield J.F."/>
        </authorList>
    </citation>
    <scope>NUCLEOTIDE SEQUENCE [LARGE SCALE GENOMIC DNA]</scope>
</reference>
<keyword evidence="2" id="KW-0808">Transferase</keyword>
<dbReference type="STRING" id="1797513.A2782_04260"/>
<organism evidence="2 3">
    <name type="scientific">Candidatus Blackburnbacteria bacterium RIFCSPHIGHO2_01_FULL_43_15b</name>
    <dbReference type="NCBI Taxonomy" id="1797513"/>
    <lineage>
        <taxon>Bacteria</taxon>
        <taxon>Candidatus Blackburniibacteriota</taxon>
    </lineage>
</organism>
<dbReference type="SUPFAM" id="SSF53067">
    <property type="entry name" value="Actin-like ATPase domain"/>
    <property type="match status" value="1"/>
</dbReference>
<evidence type="ECO:0000259" key="1">
    <source>
        <dbReference type="Pfam" id="PF00814"/>
    </source>
</evidence>
<evidence type="ECO:0000313" key="3">
    <source>
        <dbReference type="Proteomes" id="UP000177967"/>
    </source>
</evidence>
<evidence type="ECO:0000313" key="2">
    <source>
        <dbReference type="EMBL" id="OGY08703.1"/>
    </source>
</evidence>
<dbReference type="InterPro" id="IPR043129">
    <property type="entry name" value="ATPase_NBD"/>
</dbReference>